<dbReference type="EMBL" id="HBUE01161812">
    <property type="protein sequence ID" value="CAG6510600.1"/>
    <property type="molecule type" value="Transcribed_RNA"/>
</dbReference>
<accession>A0A8D8GKA3</accession>
<proteinExistence type="predicted"/>
<dbReference type="AlphaFoldDB" id="A0A8D8GKA3"/>
<protein>
    <submittedName>
        <fullName evidence="1">(northern house mosquito) hypothetical protein</fullName>
    </submittedName>
</protein>
<dbReference type="EMBL" id="HBUE01267007">
    <property type="protein sequence ID" value="CAG6562004.1"/>
    <property type="molecule type" value="Transcribed_RNA"/>
</dbReference>
<reference evidence="1" key="1">
    <citation type="submission" date="2021-05" db="EMBL/GenBank/DDBJ databases">
        <authorList>
            <person name="Alioto T."/>
            <person name="Alioto T."/>
            <person name="Gomez Garrido J."/>
        </authorList>
    </citation>
    <scope>NUCLEOTIDE SEQUENCE</scope>
</reference>
<organism evidence="1">
    <name type="scientific">Culex pipiens</name>
    <name type="common">House mosquito</name>
    <dbReference type="NCBI Taxonomy" id="7175"/>
    <lineage>
        <taxon>Eukaryota</taxon>
        <taxon>Metazoa</taxon>
        <taxon>Ecdysozoa</taxon>
        <taxon>Arthropoda</taxon>
        <taxon>Hexapoda</taxon>
        <taxon>Insecta</taxon>
        <taxon>Pterygota</taxon>
        <taxon>Neoptera</taxon>
        <taxon>Endopterygota</taxon>
        <taxon>Diptera</taxon>
        <taxon>Nematocera</taxon>
        <taxon>Culicoidea</taxon>
        <taxon>Culicidae</taxon>
        <taxon>Culicinae</taxon>
        <taxon>Culicini</taxon>
        <taxon>Culex</taxon>
        <taxon>Culex</taxon>
    </lineage>
</organism>
<evidence type="ECO:0000313" key="1">
    <source>
        <dbReference type="EMBL" id="CAG6510600.1"/>
    </source>
</evidence>
<sequence length="147" mass="16934">MLVWDASERLQIGIQRLSVGVPPRLNFLLHQSVTKNHLPAQALDVIKATKSALRSSQRRLRQLLRRTQRNYRSGWLGQVLVIASRVKNPLQSGQHRSSCFCALELQCSDRCRHRVLEIRLESIRGRSWPECRGVHQLTTGVERCFGR</sequence>
<name>A0A8D8GKA3_CULPI</name>